<proteinExistence type="predicted"/>
<sequence length="32" mass="3354">MASINAFDDDGMPHRAMASSRPPGPLRTIGAL</sequence>
<evidence type="ECO:0000313" key="2">
    <source>
        <dbReference type="EMBL" id="BAR58180.1"/>
    </source>
</evidence>
<dbReference type="EMBL" id="AP014685">
    <property type="protein sequence ID" value="BAR58180.1"/>
    <property type="molecule type" value="Genomic_DNA"/>
</dbReference>
<accession>A0A0E3VUX7</accession>
<evidence type="ECO:0000313" key="3">
    <source>
        <dbReference type="Proteomes" id="UP000063308"/>
    </source>
</evidence>
<protein>
    <submittedName>
        <fullName evidence="2">Uncharacterized protein</fullName>
    </submittedName>
</protein>
<dbReference type="AlphaFoldDB" id="A0A0E3VUX7"/>
<dbReference type="Proteomes" id="UP000063308">
    <property type="component" value="Chromosome"/>
</dbReference>
<organism evidence="2 3">
    <name type="scientific">Bradyrhizobium diazoefficiens</name>
    <dbReference type="NCBI Taxonomy" id="1355477"/>
    <lineage>
        <taxon>Bacteria</taxon>
        <taxon>Pseudomonadati</taxon>
        <taxon>Pseudomonadota</taxon>
        <taxon>Alphaproteobacteria</taxon>
        <taxon>Hyphomicrobiales</taxon>
        <taxon>Nitrobacteraceae</taxon>
        <taxon>Bradyrhizobium</taxon>
    </lineage>
</organism>
<reference evidence="2 3" key="1">
    <citation type="submission" date="2014-11" db="EMBL/GenBank/DDBJ databases">
        <title>Symbiosis island explosion on the genome of extra-slow-growing strains of soybean bradyrhizobia with massive insertion sequences.</title>
        <authorList>
            <person name="Iida T."/>
            <person name="Minamisawa K."/>
        </authorList>
    </citation>
    <scope>NUCLEOTIDE SEQUENCE [LARGE SCALE GENOMIC DNA]</scope>
    <source>
        <strain evidence="2 3">NK6</strain>
    </source>
</reference>
<feature type="region of interest" description="Disordered" evidence="1">
    <location>
        <begin position="1"/>
        <end position="32"/>
    </location>
</feature>
<evidence type="ECO:0000256" key="1">
    <source>
        <dbReference type="SAM" id="MobiDB-lite"/>
    </source>
</evidence>
<name>A0A0E3VUX7_9BRAD</name>
<gene>
    <name evidence="2" type="ORF">NK6_5021</name>
</gene>